<dbReference type="EMBL" id="WXYO01000003">
    <property type="protein sequence ID" value="NAS12147.1"/>
    <property type="molecule type" value="Genomic_DNA"/>
</dbReference>
<name>A0A6L9EBM0_9FLAO</name>
<dbReference type="Proteomes" id="UP000475249">
    <property type="component" value="Unassembled WGS sequence"/>
</dbReference>
<dbReference type="RefSeq" id="WP_161435172.1">
    <property type="nucleotide sequence ID" value="NZ_WXYO01000003.1"/>
</dbReference>
<keyword evidence="1" id="KW-0472">Membrane</keyword>
<proteinExistence type="predicted"/>
<sequence length="159" mass="18682">MKKKDKLLIQLIRTVELDKPSPGFTEDVMDCLRTENSFIEEKNTLFGYNLNKDILPSLPDDFSTKTMHMLRGKEKKIVFKPLLSKRNGSVLISFFSIFYLFLWIDDLFLNIFHYSGRSLSTKVLFQGMFSIPPIFWMCTVALAMLLWLDYFIKKDKSPF</sequence>
<feature type="transmembrane region" description="Helical" evidence="1">
    <location>
        <begin position="134"/>
        <end position="152"/>
    </location>
</feature>
<keyword evidence="1" id="KW-1133">Transmembrane helix</keyword>
<protein>
    <submittedName>
        <fullName evidence="2">Uncharacterized protein</fullName>
    </submittedName>
</protein>
<reference evidence="2 3" key="1">
    <citation type="submission" date="2020-01" db="EMBL/GenBank/DDBJ databases">
        <title>Bacteria diversity of Porities sp.</title>
        <authorList>
            <person name="Wang G."/>
        </authorList>
    </citation>
    <scope>NUCLEOTIDE SEQUENCE [LARGE SCALE GENOMIC DNA]</scope>
    <source>
        <strain evidence="2 3">R33</strain>
    </source>
</reference>
<evidence type="ECO:0000313" key="2">
    <source>
        <dbReference type="EMBL" id="NAS12147.1"/>
    </source>
</evidence>
<keyword evidence="1" id="KW-0812">Transmembrane</keyword>
<gene>
    <name evidence="2" type="ORF">GTQ38_09055</name>
</gene>
<evidence type="ECO:0000256" key="1">
    <source>
        <dbReference type="SAM" id="Phobius"/>
    </source>
</evidence>
<comment type="caution">
    <text evidence="2">The sequence shown here is derived from an EMBL/GenBank/DDBJ whole genome shotgun (WGS) entry which is preliminary data.</text>
</comment>
<evidence type="ECO:0000313" key="3">
    <source>
        <dbReference type="Proteomes" id="UP000475249"/>
    </source>
</evidence>
<organism evidence="2 3">
    <name type="scientific">Poritiphilus flavus</name>
    <dbReference type="NCBI Taxonomy" id="2697053"/>
    <lineage>
        <taxon>Bacteria</taxon>
        <taxon>Pseudomonadati</taxon>
        <taxon>Bacteroidota</taxon>
        <taxon>Flavobacteriia</taxon>
        <taxon>Flavobacteriales</taxon>
        <taxon>Flavobacteriaceae</taxon>
        <taxon>Poritiphilus</taxon>
    </lineage>
</organism>
<dbReference type="AlphaFoldDB" id="A0A6L9EBM0"/>
<feature type="transmembrane region" description="Helical" evidence="1">
    <location>
        <begin position="90"/>
        <end position="114"/>
    </location>
</feature>
<accession>A0A6L9EBM0</accession>
<keyword evidence="3" id="KW-1185">Reference proteome</keyword>